<protein>
    <recommendedName>
        <fullName evidence="9">Magnesium transporter MgtE</fullName>
    </recommendedName>
</protein>
<feature type="transmembrane region" description="Helical" evidence="9">
    <location>
        <begin position="387"/>
        <end position="408"/>
    </location>
</feature>
<dbReference type="Gene3D" id="1.10.357.20">
    <property type="entry name" value="SLC41 divalent cation transporters, integral membrane domain"/>
    <property type="match status" value="1"/>
</dbReference>
<sequence length="477" mass="50758">MARSTSDPEVAELNAPEIAEDLEDLALSDDYALNPEFVEMVVDAADRGDIARLRELIAALHPADIADLMGFLSSAYREVLAPLLDTDTLADVLSELEGAVREDVLSQVTPEALAEAIGEMESDDAADVVDDLGDEVRGQVLAAMSDVDRASVEASLAYGEETAGRLMQREVVAAPQFWTVGQALDHVRGAGEDLPDLFFDIYVVDPLYKPLGAAQVSRLIKSRLDQPLSEIMEPVTEIPVDMDQEEVAYIFDKYHLISAPVVEAGGRLVGQITVDDIVGVIQEESQEDMLALAGVYDAEKGASIFGVTRSRFWWLLVNLGTAILASSVIGVFQGSIAKLAALAVLNPIAASMGGNAGTQTLTVAVRALATKELNAANLLATVWRETAVGLLNGVAFALVMGLVTLVWFHDPTMAVVAGLAMIINLFAAAVAGILLPLAMEKMGFDPAAATVVFLTTVTDCVGYFSFLGLATLLLLRH</sequence>
<dbReference type="InterPro" id="IPR006667">
    <property type="entry name" value="SLC41_membr_dom"/>
</dbReference>
<dbReference type="Gene3D" id="1.25.60.10">
    <property type="entry name" value="MgtE N-terminal domain-like"/>
    <property type="match status" value="1"/>
</dbReference>
<dbReference type="SMART" id="SM00924">
    <property type="entry name" value="MgtE_N"/>
    <property type="match status" value="1"/>
</dbReference>
<name>A0A975G142_9CAUL</name>
<keyword evidence="9" id="KW-0479">Metal-binding</keyword>
<dbReference type="InterPro" id="IPR038076">
    <property type="entry name" value="MgtE_N_sf"/>
</dbReference>
<dbReference type="Pfam" id="PF01769">
    <property type="entry name" value="MgtE"/>
    <property type="match status" value="1"/>
</dbReference>
<evidence type="ECO:0000256" key="1">
    <source>
        <dbReference type="ARBA" id="ARBA00004141"/>
    </source>
</evidence>
<evidence type="ECO:0000256" key="7">
    <source>
        <dbReference type="ARBA" id="ARBA00023136"/>
    </source>
</evidence>
<dbReference type="PANTHER" id="PTHR43773:SF1">
    <property type="entry name" value="MAGNESIUM TRANSPORTER MGTE"/>
    <property type="match status" value="1"/>
</dbReference>
<comment type="similarity">
    <text evidence="2 9">Belongs to the SLC41A transporter family.</text>
</comment>
<dbReference type="GO" id="GO:0015095">
    <property type="term" value="F:magnesium ion transmembrane transporter activity"/>
    <property type="evidence" value="ECO:0007669"/>
    <property type="project" value="UniProtKB-UniRule"/>
</dbReference>
<dbReference type="InterPro" id="IPR006669">
    <property type="entry name" value="MgtE_transporter"/>
</dbReference>
<dbReference type="SUPFAM" id="SSF54631">
    <property type="entry name" value="CBS-domain pair"/>
    <property type="match status" value="1"/>
</dbReference>
<comment type="subcellular location">
    <subcellularLocation>
        <location evidence="9">Cell membrane</location>
        <topology evidence="9">Multi-pass membrane protein</topology>
    </subcellularLocation>
    <subcellularLocation>
        <location evidence="1">Membrane</location>
        <topology evidence="1">Multi-pass membrane protein</topology>
    </subcellularLocation>
</comment>
<feature type="transmembrane region" description="Helical" evidence="9">
    <location>
        <begin position="414"/>
        <end position="439"/>
    </location>
</feature>
<dbReference type="SUPFAM" id="SSF161093">
    <property type="entry name" value="MgtE membrane domain-like"/>
    <property type="match status" value="1"/>
</dbReference>
<evidence type="ECO:0000256" key="3">
    <source>
        <dbReference type="ARBA" id="ARBA00022448"/>
    </source>
</evidence>
<keyword evidence="7 9" id="KW-0472">Membrane</keyword>
<dbReference type="RefSeq" id="WP_211938677.1">
    <property type="nucleotide sequence ID" value="NZ_CP073078.1"/>
</dbReference>
<dbReference type="Pfam" id="PF03448">
    <property type="entry name" value="MgtE_N"/>
    <property type="match status" value="1"/>
</dbReference>
<evidence type="ECO:0000256" key="8">
    <source>
        <dbReference type="PROSITE-ProRule" id="PRU00703"/>
    </source>
</evidence>
<evidence type="ECO:0000313" key="12">
    <source>
        <dbReference type="Proteomes" id="UP000676409"/>
    </source>
</evidence>
<feature type="domain" description="CBS" evidence="10">
    <location>
        <begin position="231"/>
        <end position="287"/>
    </location>
</feature>
<feature type="transmembrane region" description="Helical" evidence="9">
    <location>
        <begin position="451"/>
        <end position="475"/>
    </location>
</feature>
<dbReference type="InterPro" id="IPR000644">
    <property type="entry name" value="CBS_dom"/>
</dbReference>
<keyword evidence="4 9" id="KW-0812">Transmembrane</keyword>
<dbReference type="PANTHER" id="PTHR43773">
    <property type="entry name" value="MAGNESIUM TRANSPORTER MGTE"/>
    <property type="match status" value="1"/>
</dbReference>
<dbReference type="GO" id="GO:0005886">
    <property type="term" value="C:plasma membrane"/>
    <property type="evidence" value="ECO:0007669"/>
    <property type="project" value="UniProtKB-SubCell"/>
</dbReference>
<evidence type="ECO:0000313" key="11">
    <source>
        <dbReference type="EMBL" id="QUD88627.1"/>
    </source>
</evidence>
<evidence type="ECO:0000256" key="9">
    <source>
        <dbReference type="RuleBase" id="RU362011"/>
    </source>
</evidence>
<keyword evidence="3 9" id="KW-0813">Transport</keyword>
<evidence type="ECO:0000259" key="10">
    <source>
        <dbReference type="PROSITE" id="PS51371"/>
    </source>
</evidence>
<gene>
    <name evidence="11" type="primary">mgtE</name>
    <name evidence="11" type="ORF">KCG34_01690</name>
</gene>
<accession>A0A975G142</accession>
<dbReference type="Gene3D" id="3.10.580.10">
    <property type="entry name" value="CBS-domain"/>
    <property type="match status" value="1"/>
</dbReference>
<evidence type="ECO:0000256" key="4">
    <source>
        <dbReference type="ARBA" id="ARBA00022692"/>
    </source>
</evidence>
<comment type="function">
    <text evidence="9">Acts as a magnesium transporter.</text>
</comment>
<dbReference type="Proteomes" id="UP000676409">
    <property type="component" value="Chromosome"/>
</dbReference>
<dbReference type="PROSITE" id="PS51371">
    <property type="entry name" value="CBS"/>
    <property type="match status" value="1"/>
</dbReference>
<keyword evidence="8" id="KW-0129">CBS domain</keyword>
<organism evidence="11 12">
    <name type="scientific">Phenylobacterium montanum</name>
    <dbReference type="NCBI Taxonomy" id="2823693"/>
    <lineage>
        <taxon>Bacteria</taxon>
        <taxon>Pseudomonadati</taxon>
        <taxon>Pseudomonadota</taxon>
        <taxon>Alphaproteobacteria</taxon>
        <taxon>Caulobacterales</taxon>
        <taxon>Caulobacteraceae</taxon>
        <taxon>Phenylobacterium</taxon>
    </lineage>
</organism>
<dbReference type="SMART" id="SM00116">
    <property type="entry name" value="CBS"/>
    <property type="match status" value="1"/>
</dbReference>
<keyword evidence="5 9" id="KW-0460">Magnesium</keyword>
<dbReference type="NCBIfam" id="TIGR00400">
    <property type="entry name" value="mgtE"/>
    <property type="match status" value="1"/>
</dbReference>
<keyword evidence="6 9" id="KW-1133">Transmembrane helix</keyword>
<dbReference type="EMBL" id="CP073078">
    <property type="protein sequence ID" value="QUD88627.1"/>
    <property type="molecule type" value="Genomic_DNA"/>
</dbReference>
<feature type="transmembrane region" description="Helical" evidence="9">
    <location>
        <begin position="312"/>
        <end position="332"/>
    </location>
</feature>
<dbReference type="AlphaFoldDB" id="A0A975G142"/>
<evidence type="ECO:0000256" key="2">
    <source>
        <dbReference type="ARBA" id="ARBA00009749"/>
    </source>
</evidence>
<dbReference type="InterPro" id="IPR046342">
    <property type="entry name" value="CBS_dom_sf"/>
</dbReference>
<evidence type="ECO:0000256" key="5">
    <source>
        <dbReference type="ARBA" id="ARBA00022842"/>
    </source>
</evidence>
<dbReference type="InterPro" id="IPR036739">
    <property type="entry name" value="SLC41_membr_dom_sf"/>
</dbReference>
<dbReference type="SUPFAM" id="SSF158791">
    <property type="entry name" value="MgtE N-terminal domain-like"/>
    <property type="match status" value="1"/>
</dbReference>
<dbReference type="CDD" id="cd04606">
    <property type="entry name" value="CBS_pair_Mg_transporter"/>
    <property type="match status" value="1"/>
</dbReference>
<comment type="subunit">
    <text evidence="9">Homodimer.</text>
</comment>
<dbReference type="KEGG" id="caul:KCG34_01690"/>
<comment type="caution">
    <text evidence="9">Lacks conserved residue(s) required for the propagation of feature annotation.</text>
</comment>
<keyword evidence="12" id="KW-1185">Reference proteome</keyword>
<dbReference type="InterPro" id="IPR006668">
    <property type="entry name" value="Mg_transptr_MgtE_intracell_dom"/>
</dbReference>
<reference evidence="11" key="1">
    <citation type="submission" date="2021-04" db="EMBL/GenBank/DDBJ databases">
        <title>The complete genome sequence of Caulobacter sp. S6.</title>
        <authorList>
            <person name="Tang Y."/>
            <person name="Ouyang W."/>
            <person name="Liu Q."/>
            <person name="Huang B."/>
            <person name="Guo Z."/>
            <person name="Lei P."/>
        </authorList>
    </citation>
    <scope>NUCLEOTIDE SEQUENCE</scope>
    <source>
        <strain evidence="11">S6</strain>
    </source>
</reference>
<dbReference type="GO" id="GO:0046872">
    <property type="term" value="F:metal ion binding"/>
    <property type="evidence" value="ECO:0007669"/>
    <property type="project" value="UniProtKB-KW"/>
</dbReference>
<evidence type="ECO:0000256" key="6">
    <source>
        <dbReference type="ARBA" id="ARBA00022989"/>
    </source>
</evidence>
<keyword evidence="9" id="KW-1003">Cell membrane</keyword>
<dbReference type="Pfam" id="PF00571">
    <property type="entry name" value="CBS"/>
    <property type="match status" value="1"/>
</dbReference>
<proteinExistence type="inferred from homology"/>